<feature type="transmembrane region" description="Helical" evidence="2">
    <location>
        <begin position="1797"/>
        <end position="1816"/>
    </location>
</feature>
<evidence type="ECO:0000256" key="1">
    <source>
        <dbReference type="SAM" id="MobiDB-lite"/>
    </source>
</evidence>
<keyword evidence="2" id="KW-0472">Membrane</keyword>
<dbReference type="CDD" id="cd00063">
    <property type="entry name" value="FN3"/>
    <property type="match status" value="9"/>
</dbReference>
<dbReference type="EMBL" id="CAKKLH010000024">
    <property type="protein sequence ID" value="CAH0099779.1"/>
    <property type="molecule type" value="Genomic_DNA"/>
</dbReference>
<dbReference type="InterPro" id="IPR003961">
    <property type="entry name" value="FN3_dom"/>
</dbReference>
<evidence type="ECO:0000259" key="3">
    <source>
        <dbReference type="PROSITE" id="PS50853"/>
    </source>
</evidence>
<feature type="region of interest" description="Disordered" evidence="1">
    <location>
        <begin position="1"/>
        <end position="50"/>
    </location>
</feature>
<proteinExistence type="predicted"/>
<feature type="domain" description="Fibronectin type-III" evidence="3">
    <location>
        <begin position="1168"/>
        <end position="1260"/>
    </location>
</feature>
<feature type="compositionally biased region" description="Gly residues" evidence="1">
    <location>
        <begin position="689"/>
        <end position="699"/>
    </location>
</feature>
<feature type="domain" description="Fibronectin type-III" evidence="3">
    <location>
        <begin position="1264"/>
        <end position="1356"/>
    </location>
</feature>
<sequence length="1822" mass="195789">MAQVKTANNDESNPSTTGSTSAAESTLHHHSNMPVASVPLCSETEKEDPKEIHQLVNDEEEEASGGGADVVDSCHHVTSSSSLILPTKNGEDNLSVASPDSGHGTTGSHTESDGQSEHEVMMMTQQQQQQMEVTASNVPLLLQQQQHLHHHHPQQPAMAGMMGAILSEPGMLPLPRVDYSWMSGQQQQQVHHRQHMQQQQQQQHHGPVVHGPRVMEPVAINTETGFTTVLVDASAMAGYPHHQMPTAQASHGWQPHHHPAVGGQQHGFHPHHHHPHPHHHHHHHHHVIGGPMGHPHHFQSQQQPHHPHPPPHFLHPHAYHDPMAAGMADYGGYIGGGGYDTGLLAAPTYDPSGVIYDQSSLHLGGGGPAGGNGAPPPPHLTGFGASGKGGGGPGGRNHRAGRGSSVSPKRPNHRSVSQNNSATQQRRASGQTHSSSGGGRYTPSPSSGRSRGSSPGVNNSTTTTSSTATTTANNNNNNNNHHPLPPPPPPTSTAASGNPPMVILHGGSSSTCPPPPSAPGQHVVHLHVNPGETVSLQMGGQVQVIQGPATVRMVSTGSPPVPLPVQVPPGHVLQQIVDERGTLRHVILSPAPAATAAAAAAAATAGQHQQTTPSLAAAGATTIVTPPTTTTTTASASTLAQPPPQQQTNNLGVLPLATPPHPPPPPPHYSSTHGPPPTTTTPPLYYGSNGTGGGGGVVYGGPPNLINHGATRPPHSQHHHHHHHPAAAAAHGYNMSSSAAANTTKVGPSPPSPPSPVNYQNERLQRQSAKLRKKLESRSNKTGSSNVTANPTTSSAIETPPSSPKKDNNNIRKLKDRNQNGMPEIGLPAAGQDHHHHQQTEAANKKNDQEAMAERITELGAPQVENIYVGDIESRSATVSWTPVESVIVESTGITEPVKDLVLDISYEAVIGQKTGPSKSSFSQEKCSYRGKECHFSLMDLQPGTDYWIRVSALVNEMKVKDAPLVEFRTDACRPDTPLMPKLQNRTRNSLVVRWTSPSDNGSTIVHYILECDDGTGNDQYSEVYRNRNKQFTISKLQSSTCYAIRLAACNEIGASEWSPVLRATTMGAPPPPPSPPTLRSASAKQLNLMWGGGPSSLSDMVYTLQMADPDSGHGFLNVYVGSDNEYTCTGLTRSTAYRFRLQAQNDDGQSRWSEETTLSTTADRPAAPARPSVKGRIQAHSFRVRWDPPLDAGGAPVRQYSLELDSAGTGFSPIWNGTETEFNCDKLTPGTTYRVRISCFNGQEHSDVSETLIVTTEPICPGAPAAPHLVGKVRSTSLQLGWERPEYDGGSMVTQYEVNMINPDGSTRIAFSGYETECLVASLLPGRCYAFQVRASNRIGFGPWSELFEIKSGPGVPSAPVQPLVTNRSAHSVSLVWNEPDNNGSPVHEYRLEMAPHPRVTKSSSVGSLNDSTVDVQTANNAEEPVDPDQLIFTPYHSGPAKQLEVKGLHPWNTYHFRVQAVNAIGLSGFSPVSSMTTLASSPASVSGLRCTCVTATSLSLSWNAPHCNGSSITHYNVEIGDRGTFPTNDCSTTFDVNYLTPDTTYRVRVQAANAIGVGPYSTAFKFSTRPLPPDAPRLECVQANHNSLKLRWADGKNLDFIHYSVEMQEDGSDKFYLVYEGTSHSYRVPKLKESTSYTFRICARNEVGEGPYSEEVVYTTTRAPPPTLKKPEVLDLTETSCRIVWSAYRLPVSSDSVIYLVEVTRTKESQEPVVVRRCSESEMAVDCLDSRTEYSVRVCPIRLCQDGEIPGAYSPSKTFLTPSSQLQHQSTINSQQNASSQMAKKLPRKLTDQEVVLIIIVAFILIAIIIAVVMDHLGVK</sequence>
<keyword evidence="2" id="KW-1133">Transmembrane helix</keyword>
<feature type="compositionally biased region" description="Gly residues" evidence="1">
    <location>
        <begin position="384"/>
        <end position="395"/>
    </location>
</feature>
<name>A0A8J2RBQ1_9CRUS</name>
<feature type="compositionally biased region" description="Polar residues" evidence="1">
    <location>
        <begin position="757"/>
        <end position="768"/>
    </location>
</feature>
<feature type="compositionally biased region" description="Polar residues" evidence="1">
    <location>
        <begin position="734"/>
        <end position="746"/>
    </location>
</feature>
<feature type="domain" description="Fibronectin type-III" evidence="3">
    <location>
        <begin position="863"/>
        <end position="973"/>
    </location>
</feature>
<dbReference type="PRINTS" id="PR00014">
    <property type="entry name" value="FNTYPEIII"/>
</dbReference>
<evidence type="ECO:0000313" key="5">
    <source>
        <dbReference type="Proteomes" id="UP000789390"/>
    </source>
</evidence>
<feature type="region of interest" description="Disordered" evidence="1">
    <location>
        <begin position="1145"/>
        <end position="1170"/>
    </location>
</feature>
<feature type="compositionally biased region" description="Basic residues" evidence="1">
    <location>
        <begin position="268"/>
        <end position="287"/>
    </location>
</feature>
<reference evidence="4" key="1">
    <citation type="submission" date="2021-11" db="EMBL/GenBank/DDBJ databases">
        <authorList>
            <person name="Schell T."/>
        </authorList>
    </citation>
    <scope>NUCLEOTIDE SEQUENCE</scope>
    <source>
        <strain evidence="4">M5</strain>
    </source>
</reference>
<evidence type="ECO:0000256" key="2">
    <source>
        <dbReference type="SAM" id="Phobius"/>
    </source>
</evidence>
<feature type="domain" description="Fibronectin type-III" evidence="3">
    <location>
        <begin position="1669"/>
        <end position="1766"/>
    </location>
</feature>
<dbReference type="SUPFAM" id="SSF49265">
    <property type="entry name" value="Fibronectin type III"/>
    <property type="match status" value="6"/>
</dbReference>
<dbReference type="Gene3D" id="2.60.40.10">
    <property type="entry name" value="Immunoglobulins"/>
    <property type="match status" value="9"/>
</dbReference>
<feature type="domain" description="Fibronectin type-III" evidence="3">
    <location>
        <begin position="1360"/>
        <end position="1482"/>
    </location>
</feature>
<dbReference type="PROSITE" id="PS50853">
    <property type="entry name" value="FN3"/>
    <property type="match status" value="9"/>
</dbReference>
<feature type="domain" description="Fibronectin type-III" evidence="3">
    <location>
        <begin position="1574"/>
        <end position="1668"/>
    </location>
</feature>
<accession>A0A8J2RBQ1</accession>
<dbReference type="PANTHER" id="PTHR24099">
    <property type="entry name" value="E3 UBIQUITIN-PROTEIN LIGASE TRIM36-RELATED"/>
    <property type="match status" value="1"/>
</dbReference>
<dbReference type="Proteomes" id="UP000789390">
    <property type="component" value="Unassembled WGS sequence"/>
</dbReference>
<dbReference type="InterPro" id="IPR013783">
    <property type="entry name" value="Ig-like_fold"/>
</dbReference>
<feature type="domain" description="Fibronectin type-III" evidence="3">
    <location>
        <begin position="977"/>
        <end position="1069"/>
    </location>
</feature>
<feature type="compositionally biased region" description="Low complexity" evidence="1">
    <location>
        <begin position="441"/>
        <end position="482"/>
    </location>
</feature>
<gene>
    <name evidence="4" type="ORF">DGAL_LOCUS1937</name>
</gene>
<feature type="region of interest" description="Disordered" evidence="1">
    <location>
        <begin position="626"/>
        <end position="850"/>
    </location>
</feature>
<organism evidence="4 5">
    <name type="scientific">Daphnia galeata</name>
    <dbReference type="NCBI Taxonomy" id="27404"/>
    <lineage>
        <taxon>Eukaryota</taxon>
        <taxon>Metazoa</taxon>
        <taxon>Ecdysozoa</taxon>
        <taxon>Arthropoda</taxon>
        <taxon>Crustacea</taxon>
        <taxon>Branchiopoda</taxon>
        <taxon>Diplostraca</taxon>
        <taxon>Cladocera</taxon>
        <taxon>Anomopoda</taxon>
        <taxon>Daphniidae</taxon>
        <taxon>Daphnia</taxon>
    </lineage>
</organism>
<feature type="region of interest" description="Disordered" evidence="1">
    <location>
        <begin position="264"/>
        <end position="319"/>
    </location>
</feature>
<feature type="compositionally biased region" description="Polar residues" evidence="1">
    <location>
        <begin position="414"/>
        <end position="433"/>
    </location>
</feature>
<feature type="compositionally biased region" description="Low complexity" evidence="1">
    <location>
        <begin position="15"/>
        <end position="25"/>
    </location>
</feature>
<dbReference type="FunFam" id="2.60.40.10:FF:000373">
    <property type="entry name" value="fibronectin type-III domain-containing protein 3A isoform X1"/>
    <property type="match status" value="1"/>
</dbReference>
<dbReference type="InterPro" id="IPR036116">
    <property type="entry name" value="FN3_sf"/>
</dbReference>
<feature type="compositionally biased region" description="Basic residues" evidence="1">
    <location>
        <begin position="715"/>
        <end position="725"/>
    </location>
</feature>
<feature type="compositionally biased region" description="Basic residues" evidence="1">
    <location>
        <begin position="305"/>
        <end position="317"/>
    </location>
</feature>
<feature type="compositionally biased region" description="Low complexity" evidence="1">
    <location>
        <begin position="626"/>
        <end position="640"/>
    </location>
</feature>
<dbReference type="SMART" id="SM00060">
    <property type="entry name" value="FN3"/>
    <property type="match status" value="9"/>
</dbReference>
<feature type="compositionally biased region" description="Polar residues" evidence="1">
    <location>
        <begin position="1"/>
        <end position="14"/>
    </location>
</feature>
<dbReference type="OrthoDB" id="443915at2759"/>
<feature type="compositionally biased region" description="Basic and acidic residues" evidence="1">
    <location>
        <begin position="110"/>
        <end position="120"/>
    </location>
</feature>
<feature type="region of interest" description="Disordered" evidence="1">
    <location>
        <begin position="81"/>
        <end position="120"/>
    </location>
</feature>
<feature type="compositionally biased region" description="Polar residues" evidence="1">
    <location>
        <begin position="780"/>
        <end position="797"/>
    </location>
</feature>
<keyword evidence="2" id="KW-0812">Transmembrane</keyword>
<keyword evidence="5" id="KW-1185">Reference proteome</keyword>
<feature type="compositionally biased region" description="Low complexity" evidence="1">
    <location>
        <begin position="492"/>
        <end position="511"/>
    </location>
</feature>
<feature type="domain" description="Fibronectin type-III" evidence="3">
    <location>
        <begin position="1486"/>
        <end position="1573"/>
    </location>
</feature>
<dbReference type="InterPro" id="IPR050617">
    <property type="entry name" value="E3_ligase_FN3/SPRY"/>
</dbReference>
<evidence type="ECO:0000313" key="4">
    <source>
        <dbReference type="EMBL" id="CAH0099779.1"/>
    </source>
</evidence>
<dbReference type="PANTHER" id="PTHR24099:SF11">
    <property type="entry name" value="FIBRONECTIN TYPE III DOMAIN-CONTAINING 3BA-RELATED"/>
    <property type="match status" value="1"/>
</dbReference>
<feature type="domain" description="Fibronectin type-III" evidence="3">
    <location>
        <begin position="1073"/>
        <end position="1164"/>
    </location>
</feature>
<protein>
    <recommendedName>
        <fullName evidence="3">Fibronectin type-III domain-containing protein</fullName>
    </recommendedName>
</protein>
<feature type="region of interest" description="Disordered" evidence="1">
    <location>
        <begin position="366"/>
        <end position="521"/>
    </location>
</feature>
<comment type="caution">
    <text evidence="4">The sequence shown here is derived from an EMBL/GenBank/DDBJ whole genome shotgun (WGS) entry which is preliminary data.</text>
</comment>
<dbReference type="Pfam" id="PF00041">
    <property type="entry name" value="fn3"/>
    <property type="match status" value="7"/>
</dbReference>
<feature type="compositionally biased region" description="Pro residues" evidence="1">
    <location>
        <begin position="657"/>
        <end position="680"/>
    </location>
</feature>